<gene>
    <name evidence="1" type="ORF">BC938DRAFT_473817</name>
</gene>
<evidence type="ECO:0000313" key="1">
    <source>
        <dbReference type="EMBL" id="RUS32920.1"/>
    </source>
</evidence>
<comment type="caution">
    <text evidence="1">The sequence shown here is derived from an EMBL/GenBank/DDBJ whole genome shotgun (WGS) entry which is preliminary data.</text>
</comment>
<proteinExistence type="predicted"/>
<dbReference type="AlphaFoldDB" id="A0A433QT09"/>
<organism evidence="1 2">
    <name type="scientific">Jimgerdemannia flammicorona</name>
    <dbReference type="NCBI Taxonomy" id="994334"/>
    <lineage>
        <taxon>Eukaryota</taxon>
        <taxon>Fungi</taxon>
        <taxon>Fungi incertae sedis</taxon>
        <taxon>Mucoromycota</taxon>
        <taxon>Mucoromycotina</taxon>
        <taxon>Endogonomycetes</taxon>
        <taxon>Endogonales</taxon>
        <taxon>Endogonaceae</taxon>
        <taxon>Jimgerdemannia</taxon>
    </lineage>
</organism>
<dbReference type="Proteomes" id="UP000274822">
    <property type="component" value="Unassembled WGS sequence"/>
</dbReference>
<sequence>MCGCPVRVTPLYRKKHTPPAPFGSQSTILVGDFGQVPLVFDSIAVHITTPWQRKCLLTHTAMNETAIKR</sequence>
<dbReference type="EMBL" id="RBNJ01001650">
    <property type="protein sequence ID" value="RUS32920.1"/>
    <property type="molecule type" value="Genomic_DNA"/>
</dbReference>
<reference evidence="1 2" key="1">
    <citation type="journal article" date="2018" name="New Phytol.">
        <title>Phylogenomics of Endogonaceae and evolution of mycorrhizas within Mucoromycota.</title>
        <authorList>
            <person name="Chang Y."/>
            <person name="Desiro A."/>
            <person name="Na H."/>
            <person name="Sandor L."/>
            <person name="Lipzen A."/>
            <person name="Clum A."/>
            <person name="Barry K."/>
            <person name="Grigoriev I.V."/>
            <person name="Martin F.M."/>
            <person name="Stajich J.E."/>
            <person name="Smith M.E."/>
            <person name="Bonito G."/>
            <person name="Spatafora J.W."/>
        </authorList>
    </citation>
    <scope>NUCLEOTIDE SEQUENCE [LARGE SCALE GENOMIC DNA]</scope>
    <source>
        <strain evidence="1 2">AD002</strain>
    </source>
</reference>
<name>A0A433QT09_9FUNG</name>
<evidence type="ECO:0000313" key="2">
    <source>
        <dbReference type="Proteomes" id="UP000274822"/>
    </source>
</evidence>
<protein>
    <submittedName>
        <fullName evidence="1">Uncharacterized protein</fullName>
    </submittedName>
</protein>
<keyword evidence="2" id="KW-1185">Reference proteome</keyword>
<accession>A0A433QT09</accession>